<dbReference type="InterPro" id="IPR002182">
    <property type="entry name" value="NB-ARC"/>
</dbReference>
<evidence type="ECO:0000313" key="8">
    <source>
        <dbReference type="RefSeq" id="XP_048133853.1"/>
    </source>
</evidence>
<dbReference type="RefSeq" id="XP_048133853.1">
    <property type="nucleotide sequence ID" value="XM_048277896.1"/>
</dbReference>
<feature type="chain" id="PRO_5047118577" evidence="5">
    <location>
        <begin position="28"/>
        <end position="1209"/>
    </location>
</feature>
<dbReference type="Pfam" id="PF00931">
    <property type="entry name" value="NB-ARC"/>
    <property type="match status" value="1"/>
</dbReference>
<dbReference type="GeneID" id="115728671"/>
<feature type="compositionally biased region" description="Polar residues" evidence="4">
    <location>
        <begin position="53"/>
        <end position="66"/>
    </location>
</feature>
<dbReference type="SUPFAM" id="SSF46785">
    <property type="entry name" value="Winged helix' DNA-binding domain"/>
    <property type="match status" value="1"/>
</dbReference>
<evidence type="ECO:0000256" key="3">
    <source>
        <dbReference type="ARBA" id="ARBA00022821"/>
    </source>
</evidence>
<dbReference type="Proteomes" id="UP000827889">
    <property type="component" value="Chromosome 1"/>
</dbReference>
<dbReference type="PRINTS" id="PR00364">
    <property type="entry name" value="DISEASERSIST"/>
</dbReference>
<keyword evidence="5" id="KW-0732">Signal</keyword>
<dbReference type="SUPFAM" id="SSF52058">
    <property type="entry name" value="L domain-like"/>
    <property type="match status" value="2"/>
</dbReference>
<dbReference type="PROSITE" id="PS50104">
    <property type="entry name" value="TIR"/>
    <property type="match status" value="1"/>
</dbReference>
<accession>A0ABM3HB66</accession>
<keyword evidence="7" id="KW-1185">Reference proteome</keyword>
<protein>
    <submittedName>
        <fullName evidence="8">Disease resistance protein L6-like</fullName>
    </submittedName>
</protein>
<evidence type="ECO:0000256" key="1">
    <source>
        <dbReference type="ARBA" id="ARBA00022614"/>
    </source>
</evidence>
<dbReference type="Gene3D" id="3.80.10.10">
    <property type="entry name" value="Ribonuclease Inhibitor"/>
    <property type="match status" value="2"/>
</dbReference>
<dbReference type="InterPro" id="IPR000157">
    <property type="entry name" value="TIR_dom"/>
</dbReference>
<keyword evidence="3" id="KW-0611">Plant defense</keyword>
<evidence type="ECO:0000256" key="2">
    <source>
        <dbReference type="ARBA" id="ARBA00022737"/>
    </source>
</evidence>
<sequence>MASKHFPSLAAAAFAALLFQFFLKRRSREINSGEANNDAAANEGTAVGDSDAHTPTSVPETATSSGPAKDAAANDGTAGGDSGAYTSTEGDGTATCENEVFLSFRGPDTRAGITDHLYTGLSGLGIRTFRDDEDLREGEEFAPELLQAIKQSKILVPIFSKNYASSIWCLKEVAQMVECKKTGGQKIMPIFYDVAPWEVRYQTGGYKDAFLSHEKKKRHDEKTIGEWKAALSAVGEINGWDLHKEGENRREGEFVKKFMRGVLSELKKASLVVSDNFVGVDNHVDAIMEKIGAETSETRIIGIHGMGGIGKTTIAKVIYNKISHNFENCCFLGDVRERSKVNGIQCLQKQLVSSILKREWTEINDMHEGTQTIKVKLSNKRVLLLLDDVEEANHIDALVCKRDWLGKGSKIIITSRRIDVLSVPEVDDRHELTGMDRDQSLQLLSKHAFRRDSPSYEYINQSNRAIDIVGGLPLALEVIGSLLYYTKKEMWDATLKMLESVPHDKIQSTLKISYDALNMRQQQMFLDIACFFIGYDKDILVHFRDKSNFFPEVVMEVLQNTSLIKIIEGNKVWMHDQVRDLGREIVRQESNMKIEKQSRVWDHEQGFDLLRKHKGKKEVEALRLELDHQWHCFTYEGLESLSSLRFLNVEGSMENFHAEERLLWHESPSNVLPTNENLVLLPQLRWLKWRDFPSTFNIANFFVEDLVILNLSWSKITDNWKGWSHMKVMKNLKVLNLSYCDSLQRLPNELGRGLASLEYLSLSLCGSLKRLPDSIGNMESLIELDISHSGIDELPDSIGKLKNLKRLKMQKSKISKIPDALWTIEKLEEIEAFNFNENLHVNIGNCIHKNESLRILKLFRAEIYLLARLPESLVTLSLDSLKMDTFPDLSNLTNLKELELRFWFRVFVGESDGPVEEYPIPQWIGNLSKLEFLSLRCHFVTTSPTDLTLPPQLKQLHLECPSNLLRLPRLPSSLSSLHLYRCESLCSMGDLSNLKNLSSIFIEGAAIEEIQALGCLENLRDVQLLSLEQVKILPDLSNLNKLRSLDVSRFPNLVEIQGELPESLEALDINSCESLLKLPDLSNLKNLSSLHISCAAIEEIQGLGCLGNLRDLQLDQLGQLKLLPDLSNLNELERLEVQSCPNLVEIQGELPESLEALLIYSCGSLLKLPDLSNLKNLSSLHISCTAIEEIQGLGCLGTYEICGLINLDS</sequence>
<proteinExistence type="predicted"/>
<dbReference type="Gene3D" id="1.10.8.430">
    <property type="entry name" value="Helical domain of apoptotic protease-activating factors"/>
    <property type="match status" value="1"/>
</dbReference>
<gene>
    <name evidence="8" type="primary">LOC115728671</name>
</gene>
<dbReference type="InterPro" id="IPR036390">
    <property type="entry name" value="WH_DNA-bd_sf"/>
</dbReference>
<evidence type="ECO:0000313" key="7">
    <source>
        <dbReference type="Proteomes" id="UP000827889"/>
    </source>
</evidence>
<dbReference type="PANTHER" id="PTHR11017">
    <property type="entry name" value="LEUCINE-RICH REPEAT-CONTAINING PROTEIN"/>
    <property type="match status" value="1"/>
</dbReference>
<dbReference type="Pfam" id="PF23598">
    <property type="entry name" value="LRR_14"/>
    <property type="match status" value="1"/>
</dbReference>
<dbReference type="Pfam" id="PF23282">
    <property type="entry name" value="WHD_ROQ1"/>
    <property type="match status" value="1"/>
</dbReference>
<reference evidence="7" key="1">
    <citation type="submission" date="2025-05" db="UniProtKB">
        <authorList>
            <consortium name="RefSeq"/>
        </authorList>
    </citation>
    <scope>NUCLEOTIDE SEQUENCE [LARGE SCALE GENOMIC DNA]</scope>
</reference>
<feature type="signal peptide" evidence="5">
    <location>
        <begin position="1"/>
        <end position="27"/>
    </location>
</feature>
<feature type="domain" description="TIR" evidence="6">
    <location>
        <begin position="96"/>
        <end position="262"/>
    </location>
</feature>
<dbReference type="Gene3D" id="3.40.50.300">
    <property type="entry name" value="P-loop containing nucleotide triphosphate hydrolases"/>
    <property type="match status" value="1"/>
</dbReference>
<dbReference type="SUPFAM" id="SSF52200">
    <property type="entry name" value="Toll/Interleukin receptor TIR domain"/>
    <property type="match status" value="1"/>
</dbReference>
<dbReference type="InterPro" id="IPR035897">
    <property type="entry name" value="Toll_tir_struct_dom_sf"/>
</dbReference>
<dbReference type="InterPro" id="IPR055414">
    <property type="entry name" value="LRR_R13L4/SHOC2-like"/>
</dbReference>
<dbReference type="SMART" id="SM00255">
    <property type="entry name" value="TIR"/>
    <property type="match status" value="1"/>
</dbReference>
<reference evidence="8" key="2">
    <citation type="submission" date="2025-08" db="UniProtKB">
        <authorList>
            <consortium name="RefSeq"/>
        </authorList>
    </citation>
    <scope>IDENTIFICATION</scope>
    <source>
        <tissue evidence="8">Leaf</tissue>
    </source>
</reference>
<dbReference type="PANTHER" id="PTHR11017:SF570">
    <property type="entry name" value="DISEASE RESISTANCE PROTEIN (TIR-NBS CLASS)-RELATED"/>
    <property type="match status" value="1"/>
</dbReference>
<dbReference type="InterPro" id="IPR032675">
    <property type="entry name" value="LRR_dom_sf"/>
</dbReference>
<organism evidence="7 8">
    <name type="scientific">Rhodamnia argentea</name>
    <dbReference type="NCBI Taxonomy" id="178133"/>
    <lineage>
        <taxon>Eukaryota</taxon>
        <taxon>Viridiplantae</taxon>
        <taxon>Streptophyta</taxon>
        <taxon>Embryophyta</taxon>
        <taxon>Tracheophyta</taxon>
        <taxon>Spermatophyta</taxon>
        <taxon>Magnoliopsida</taxon>
        <taxon>eudicotyledons</taxon>
        <taxon>Gunneridae</taxon>
        <taxon>Pentapetalae</taxon>
        <taxon>rosids</taxon>
        <taxon>malvids</taxon>
        <taxon>Myrtales</taxon>
        <taxon>Myrtaceae</taxon>
        <taxon>Myrtoideae</taxon>
        <taxon>Myrteae</taxon>
        <taxon>Australasian group</taxon>
        <taxon>Rhodamnia</taxon>
    </lineage>
</organism>
<name>A0ABM3HB66_9MYRT</name>
<dbReference type="InterPro" id="IPR027417">
    <property type="entry name" value="P-loop_NTPase"/>
</dbReference>
<evidence type="ECO:0000256" key="4">
    <source>
        <dbReference type="SAM" id="MobiDB-lite"/>
    </source>
</evidence>
<keyword evidence="1" id="KW-0433">Leucine-rich repeat</keyword>
<evidence type="ECO:0000259" key="6">
    <source>
        <dbReference type="PROSITE" id="PS50104"/>
    </source>
</evidence>
<dbReference type="Gene3D" id="3.40.50.10140">
    <property type="entry name" value="Toll/interleukin-1 receptor homology (TIR) domain"/>
    <property type="match status" value="1"/>
</dbReference>
<keyword evidence="2" id="KW-0677">Repeat</keyword>
<feature type="region of interest" description="Disordered" evidence="4">
    <location>
        <begin position="34"/>
        <end position="92"/>
    </location>
</feature>
<dbReference type="InterPro" id="IPR044974">
    <property type="entry name" value="Disease_R_plants"/>
</dbReference>
<dbReference type="SUPFAM" id="SSF52540">
    <property type="entry name" value="P-loop containing nucleoside triphosphate hydrolases"/>
    <property type="match status" value="1"/>
</dbReference>
<dbReference type="InterPro" id="IPR042197">
    <property type="entry name" value="Apaf_helical"/>
</dbReference>
<evidence type="ECO:0000256" key="5">
    <source>
        <dbReference type="SAM" id="SignalP"/>
    </source>
</evidence>
<dbReference type="Pfam" id="PF01582">
    <property type="entry name" value="TIR"/>
    <property type="match status" value="1"/>
</dbReference>
<dbReference type="InterPro" id="IPR058192">
    <property type="entry name" value="WHD_ROQ1-like"/>
</dbReference>